<feature type="transmembrane region" description="Helical" evidence="5">
    <location>
        <begin position="388"/>
        <end position="405"/>
    </location>
</feature>
<feature type="transmembrane region" description="Helical" evidence="5">
    <location>
        <begin position="115"/>
        <end position="133"/>
    </location>
</feature>
<accession>A0A6J5C0N7</accession>
<comment type="subcellular location">
    <subcellularLocation>
        <location evidence="1">Membrane</location>
        <topology evidence="1">Multi-pass membrane protein</topology>
    </subcellularLocation>
</comment>
<keyword evidence="4 5" id="KW-0472">Membrane</keyword>
<gene>
    <name evidence="7" type="ORF">LMG27174_04976</name>
</gene>
<feature type="transmembrane region" description="Helical" evidence="5">
    <location>
        <begin position="331"/>
        <end position="351"/>
    </location>
</feature>
<dbReference type="InterPro" id="IPR051533">
    <property type="entry name" value="WaaL-like"/>
</dbReference>
<dbReference type="GO" id="GO:0016020">
    <property type="term" value="C:membrane"/>
    <property type="evidence" value="ECO:0007669"/>
    <property type="project" value="UniProtKB-SubCell"/>
</dbReference>
<keyword evidence="3 5" id="KW-1133">Transmembrane helix</keyword>
<dbReference type="Pfam" id="PF04932">
    <property type="entry name" value="Wzy_C"/>
    <property type="match status" value="1"/>
</dbReference>
<dbReference type="PANTHER" id="PTHR37422">
    <property type="entry name" value="TEICHURONIC ACID BIOSYNTHESIS PROTEIN TUAE"/>
    <property type="match status" value="1"/>
</dbReference>
<feature type="transmembrane region" description="Helical" evidence="5">
    <location>
        <begin position="153"/>
        <end position="172"/>
    </location>
</feature>
<keyword evidence="2 5" id="KW-0812">Transmembrane</keyword>
<evidence type="ECO:0000256" key="2">
    <source>
        <dbReference type="ARBA" id="ARBA00022692"/>
    </source>
</evidence>
<feature type="transmembrane region" description="Helical" evidence="5">
    <location>
        <begin position="203"/>
        <end position="221"/>
    </location>
</feature>
<dbReference type="EMBL" id="CADIJZ010000020">
    <property type="protein sequence ID" value="CAB3721169.1"/>
    <property type="molecule type" value="Genomic_DNA"/>
</dbReference>
<feature type="transmembrane region" description="Helical" evidence="5">
    <location>
        <begin position="363"/>
        <end position="382"/>
    </location>
</feature>
<feature type="transmembrane region" description="Helical" evidence="5">
    <location>
        <begin position="91"/>
        <end position="108"/>
    </location>
</feature>
<sequence>MIFAPSLVWLTAALLFLAPAVNLVWRGGTGYCFFAIFALALGAAVANRRMPGYFSGLRTYRWFTVGMLAFVVGIGVQQLLFGYWLPRQFDALSRFVLALPIFLLLRQLPSRHLRMIGWGCAAGALAVGVWALVDQPAGGWTDANRLNNSYTNAIPFGDTALLLAFLSVFTLGWDGPRDWRVAGVRLLALAAGGYASYLSGTRGGWLAVPVFVVLLGMQYQWFGHKKRLLVATVAILIAAGVLLSTERIHKRISEATTDFSMLHQGEDYTSVGLRLQLWNASRLIFTHHPVYGVGKGHLVDELGVMAKHGEVKSEIVNERAHSDFFSTLAEMGGIGVACLLLFYYGCSVYFWRYRRSGDATIRAASYAGLAVATSTVIFGLTIDVLVPIMVTVLLALLVATFLAVIDARQRELREAGTGSSEATDAVRMSVRMSVRDSARK</sequence>
<dbReference type="PANTHER" id="PTHR37422:SF13">
    <property type="entry name" value="LIPOPOLYSACCHARIDE BIOSYNTHESIS PROTEIN PA4999-RELATED"/>
    <property type="match status" value="1"/>
</dbReference>
<proteinExistence type="predicted"/>
<feature type="transmembrane region" description="Helical" evidence="5">
    <location>
        <begin position="33"/>
        <end position="50"/>
    </location>
</feature>
<evidence type="ECO:0000259" key="6">
    <source>
        <dbReference type="Pfam" id="PF04932"/>
    </source>
</evidence>
<evidence type="ECO:0000313" key="8">
    <source>
        <dbReference type="Proteomes" id="UP000494205"/>
    </source>
</evidence>
<evidence type="ECO:0000256" key="5">
    <source>
        <dbReference type="SAM" id="Phobius"/>
    </source>
</evidence>
<dbReference type="InterPro" id="IPR007016">
    <property type="entry name" value="O-antigen_ligase-rel_domated"/>
</dbReference>
<feature type="domain" description="O-antigen ligase-related" evidence="6">
    <location>
        <begin position="188"/>
        <end position="340"/>
    </location>
</feature>
<evidence type="ECO:0000256" key="1">
    <source>
        <dbReference type="ARBA" id="ARBA00004141"/>
    </source>
</evidence>
<dbReference type="Proteomes" id="UP000494205">
    <property type="component" value="Unassembled WGS sequence"/>
</dbReference>
<organism evidence="7 8">
    <name type="scientific">Paraburkholderia rhynchosiae</name>
    <dbReference type="NCBI Taxonomy" id="487049"/>
    <lineage>
        <taxon>Bacteria</taxon>
        <taxon>Pseudomonadati</taxon>
        <taxon>Pseudomonadota</taxon>
        <taxon>Betaproteobacteria</taxon>
        <taxon>Burkholderiales</taxon>
        <taxon>Burkholderiaceae</taxon>
        <taxon>Paraburkholderia</taxon>
    </lineage>
</organism>
<evidence type="ECO:0000256" key="3">
    <source>
        <dbReference type="ARBA" id="ARBA00022989"/>
    </source>
</evidence>
<dbReference type="AlphaFoldDB" id="A0A6J5C0N7"/>
<evidence type="ECO:0000313" key="7">
    <source>
        <dbReference type="EMBL" id="CAB3721169.1"/>
    </source>
</evidence>
<reference evidence="7 8" key="1">
    <citation type="submission" date="2020-04" db="EMBL/GenBank/DDBJ databases">
        <authorList>
            <person name="De Canck E."/>
        </authorList>
    </citation>
    <scope>NUCLEOTIDE SEQUENCE [LARGE SCALE GENOMIC DNA]</scope>
    <source>
        <strain evidence="7 8">LMG 27174</strain>
    </source>
</reference>
<dbReference type="RefSeq" id="WP_244201328.1">
    <property type="nucleotide sequence ID" value="NZ_CADIJZ010000020.1"/>
</dbReference>
<evidence type="ECO:0000256" key="4">
    <source>
        <dbReference type="ARBA" id="ARBA00023136"/>
    </source>
</evidence>
<protein>
    <recommendedName>
        <fullName evidence="6">O-antigen ligase-related domain-containing protein</fullName>
    </recommendedName>
</protein>
<feature type="transmembrane region" description="Helical" evidence="5">
    <location>
        <begin position="62"/>
        <end position="85"/>
    </location>
</feature>
<name>A0A6J5C0N7_9BURK</name>
<feature type="transmembrane region" description="Helical" evidence="5">
    <location>
        <begin position="228"/>
        <end position="245"/>
    </location>
</feature>